<evidence type="ECO:0000313" key="1">
    <source>
        <dbReference type="EMBL" id="KIM65498.1"/>
    </source>
</evidence>
<accession>A0A0C2ZVI6</accession>
<organism evidence="1 2">
    <name type="scientific">Scleroderma citrinum Foug A</name>
    <dbReference type="NCBI Taxonomy" id="1036808"/>
    <lineage>
        <taxon>Eukaryota</taxon>
        <taxon>Fungi</taxon>
        <taxon>Dikarya</taxon>
        <taxon>Basidiomycota</taxon>
        <taxon>Agaricomycotina</taxon>
        <taxon>Agaricomycetes</taxon>
        <taxon>Agaricomycetidae</taxon>
        <taxon>Boletales</taxon>
        <taxon>Sclerodermatineae</taxon>
        <taxon>Sclerodermataceae</taxon>
        <taxon>Scleroderma</taxon>
    </lineage>
</organism>
<name>A0A0C2ZVI6_9AGAM</name>
<dbReference type="HOGENOM" id="CLU_2575250_0_0_1"/>
<evidence type="ECO:0000313" key="2">
    <source>
        <dbReference type="Proteomes" id="UP000053989"/>
    </source>
</evidence>
<keyword evidence="2" id="KW-1185">Reference proteome</keyword>
<dbReference type="EMBL" id="KN822022">
    <property type="protein sequence ID" value="KIM65498.1"/>
    <property type="molecule type" value="Genomic_DNA"/>
</dbReference>
<reference evidence="2" key="2">
    <citation type="submission" date="2015-01" db="EMBL/GenBank/DDBJ databases">
        <title>Evolutionary Origins and Diversification of the Mycorrhizal Mutualists.</title>
        <authorList>
            <consortium name="DOE Joint Genome Institute"/>
            <consortium name="Mycorrhizal Genomics Consortium"/>
            <person name="Kohler A."/>
            <person name="Kuo A."/>
            <person name="Nagy L.G."/>
            <person name="Floudas D."/>
            <person name="Copeland A."/>
            <person name="Barry K.W."/>
            <person name="Cichocki N."/>
            <person name="Veneault-Fourrey C."/>
            <person name="LaButti K."/>
            <person name="Lindquist E.A."/>
            <person name="Lipzen A."/>
            <person name="Lundell T."/>
            <person name="Morin E."/>
            <person name="Murat C."/>
            <person name="Riley R."/>
            <person name="Ohm R."/>
            <person name="Sun H."/>
            <person name="Tunlid A."/>
            <person name="Henrissat B."/>
            <person name="Grigoriev I.V."/>
            <person name="Hibbett D.S."/>
            <person name="Martin F."/>
        </authorList>
    </citation>
    <scope>NUCLEOTIDE SEQUENCE [LARGE SCALE GENOMIC DNA]</scope>
    <source>
        <strain evidence="2">Foug A</strain>
    </source>
</reference>
<protein>
    <submittedName>
        <fullName evidence="1">Uncharacterized protein</fullName>
    </submittedName>
</protein>
<proteinExistence type="predicted"/>
<dbReference type="AlphaFoldDB" id="A0A0C2ZVI6"/>
<dbReference type="InParanoid" id="A0A0C2ZVI6"/>
<dbReference type="Proteomes" id="UP000053989">
    <property type="component" value="Unassembled WGS sequence"/>
</dbReference>
<sequence>MIYYWMTLCALQWDQQTDDDHLTESSSSRFLTVSAMDAVGSNHECDHYGHSNHFSPPLARGAYVEVVGTTAKCPWCHRSSI</sequence>
<reference evidence="1 2" key="1">
    <citation type="submission" date="2014-04" db="EMBL/GenBank/DDBJ databases">
        <authorList>
            <consortium name="DOE Joint Genome Institute"/>
            <person name="Kuo A."/>
            <person name="Kohler A."/>
            <person name="Nagy L.G."/>
            <person name="Floudas D."/>
            <person name="Copeland A."/>
            <person name="Barry K.W."/>
            <person name="Cichocki N."/>
            <person name="Veneault-Fourrey C."/>
            <person name="LaButti K."/>
            <person name="Lindquist E.A."/>
            <person name="Lipzen A."/>
            <person name="Lundell T."/>
            <person name="Morin E."/>
            <person name="Murat C."/>
            <person name="Sun H."/>
            <person name="Tunlid A."/>
            <person name="Henrissat B."/>
            <person name="Grigoriev I.V."/>
            <person name="Hibbett D.S."/>
            <person name="Martin F."/>
            <person name="Nordberg H.P."/>
            <person name="Cantor M.N."/>
            <person name="Hua S.X."/>
        </authorList>
    </citation>
    <scope>NUCLEOTIDE SEQUENCE [LARGE SCALE GENOMIC DNA]</scope>
    <source>
        <strain evidence="1 2">Foug A</strain>
    </source>
</reference>
<gene>
    <name evidence="1" type="ORF">SCLCIDRAFT_1212233</name>
</gene>